<protein>
    <submittedName>
        <fullName evidence="1">Uncharacterized protein</fullName>
    </submittedName>
</protein>
<evidence type="ECO:0000313" key="2">
    <source>
        <dbReference type="Proteomes" id="UP001291653"/>
    </source>
</evidence>
<evidence type="ECO:0000313" key="1">
    <source>
        <dbReference type="EMBL" id="GLF98160.1"/>
    </source>
</evidence>
<dbReference type="EMBL" id="BSBI01000013">
    <property type="protein sequence ID" value="GLF98160.1"/>
    <property type="molecule type" value="Genomic_DNA"/>
</dbReference>
<reference evidence="1 2" key="1">
    <citation type="submission" date="2022-10" db="EMBL/GenBank/DDBJ databases">
        <title>Draft genome sequence of Streptomyces sp. YSPA8.</title>
        <authorList>
            <person name="Moriuchi R."/>
            <person name="Dohra H."/>
            <person name="Yamamura H."/>
            <person name="Kodani S."/>
        </authorList>
    </citation>
    <scope>NUCLEOTIDE SEQUENCE [LARGE SCALE GENOMIC DNA]</scope>
    <source>
        <strain evidence="1 2">YSPA8</strain>
    </source>
</reference>
<proteinExistence type="predicted"/>
<gene>
    <name evidence="1" type="ORF">SYYSPA8_27705</name>
</gene>
<organism evidence="1 2">
    <name type="scientific">Streptomyces yaizuensis</name>
    <dbReference type="NCBI Taxonomy" id="2989713"/>
    <lineage>
        <taxon>Bacteria</taxon>
        <taxon>Bacillati</taxon>
        <taxon>Actinomycetota</taxon>
        <taxon>Actinomycetes</taxon>
        <taxon>Kitasatosporales</taxon>
        <taxon>Streptomycetaceae</taxon>
        <taxon>Streptomyces</taxon>
    </lineage>
</organism>
<dbReference type="Proteomes" id="UP001291653">
    <property type="component" value="Unassembled WGS sequence"/>
</dbReference>
<name>A0ABQ5P6F6_9ACTN</name>
<sequence length="94" mass="10299">MPSPPSLCAIWFVVRGESPGTQAVDPGQYGVDIPNDVLTWAESHGLDPADPDIYLLVAPANEADPEVTGEMARCWHPLHPETEAQLREAWEEAH</sequence>
<accession>A0ABQ5P6F6</accession>
<keyword evidence="2" id="KW-1185">Reference proteome</keyword>
<comment type="caution">
    <text evidence="1">The sequence shown here is derived from an EMBL/GenBank/DDBJ whole genome shotgun (WGS) entry which is preliminary data.</text>
</comment>
<dbReference type="RefSeq" id="WP_323450146.1">
    <property type="nucleotide sequence ID" value="NZ_BSBI01000013.1"/>
</dbReference>